<evidence type="ECO:0000313" key="2">
    <source>
        <dbReference type="EMBL" id="RPE09763.1"/>
    </source>
</evidence>
<evidence type="ECO:0000256" key="1">
    <source>
        <dbReference type="SAM" id="Phobius"/>
    </source>
</evidence>
<keyword evidence="1" id="KW-0472">Membrane</keyword>
<dbReference type="AlphaFoldDB" id="A0A3N4PM39"/>
<organism evidence="2 3">
    <name type="scientific">Chitinophaga lutea</name>
    <dbReference type="NCBI Taxonomy" id="2488634"/>
    <lineage>
        <taxon>Bacteria</taxon>
        <taxon>Pseudomonadati</taxon>
        <taxon>Bacteroidota</taxon>
        <taxon>Chitinophagia</taxon>
        <taxon>Chitinophagales</taxon>
        <taxon>Chitinophagaceae</taxon>
        <taxon>Chitinophaga</taxon>
    </lineage>
</organism>
<proteinExistence type="predicted"/>
<keyword evidence="1" id="KW-1133">Transmembrane helix</keyword>
<dbReference type="RefSeq" id="WP_123848742.1">
    <property type="nucleotide sequence ID" value="NZ_RPDH01000002.1"/>
</dbReference>
<sequence>MRKIAPDKWKHFWVGIPMGIVLQTTAWYLYPPLMYLLAFLAVCAVSYGFELLSLITGKGHHDVKDAIASIIGGVIGMGLFALWLFVC</sequence>
<feature type="transmembrane region" description="Helical" evidence="1">
    <location>
        <begin position="36"/>
        <end position="55"/>
    </location>
</feature>
<reference evidence="2 3" key="1">
    <citation type="submission" date="2018-11" db="EMBL/GenBank/DDBJ databases">
        <title>Chitinophaga lutea sp.nov., isolate from arsenic contaminated soil.</title>
        <authorList>
            <person name="Zong Y."/>
        </authorList>
    </citation>
    <scope>NUCLEOTIDE SEQUENCE [LARGE SCALE GENOMIC DNA]</scope>
    <source>
        <strain evidence="2 3">ZY74</strain>
    </source>
</reference>
<dbReference type="OrthoDB" id="676524at2"/>
<name>A0A3N4PM39_9BACT</name>
<keyword evidence="3" id="KW-1185">Reference proteome</keyword>
<keyword evidence="1" id="KW-0812">Transmembrane</keyword>
<gene>
    <name evidence="2" type="ORF">EGT74_22590</name>
</gene>
<comment type="caution">
    <text evidence="2">The sequence shown here is derived from an EMBL/GenBank/DDBJ whole genome shotgun (WGS) entry which is preliminary data.</text>
</comment>
<dbReference type="Proteomes" id="UP000278351">
    <property type="component" value="Unassembled WGS sequence"/>
</dbReference>
<protein>
    <submittedName>
        <fullName evidence="2">Uncharacterized protein</fullName>
    </submittedName>
</protein>
<dbReference type="EMBL" id="RPDH01000002">
    <property type="protein sequence ID" value="RPE09763.1"/>
    <property type="molecule type" value="Genomic_DNA"/>
</dbReference>
<feature type="transmembrane region" description="Helical" evidence="1">
    <location>
        <begin position="12"/>
        <end position="30"/>
    </location>
</feature>
<evidence type="ECO:0000313" key="3">
    <source>
        <dbReference type="Proteomes" id="UP000278351"/>
    </source>
</evidence>
<accession>A0A3N4PM39</accession>
<feature type="transmembrane region" description="Helical" evidence="1">
    <location>
        <begin position="67"/>
        <end position="86"/>
    </location>
</feature>